<dbReference type="Pfam" id="PF09397">
    <property type="entry name" value="FtsK_gamma"/>
    <property type="match status" value="1"/>
</dbReference>
<keyword evidence="2 5" id="KW-0547">Nucleotide-binding</keyword>
<dbReference type="Gene3D" id="1.10.10.10">
    <property type="entry name" value="Winged helix-like DNA-binding domain superfamily/Winged helix DNA-binding domain"/>
    <property type="match status" value="1"/>
</dbReference>
<dbReference type="InterPro" id="IPR002543">
    <property type="entry name" value="FtsK_dom"/>
</dbReference>
<dbReference type="InterPro" id="IPR027417">
    <property type="entry name" value="P-loop_NTPase"/>
</dbReference>
<gene>
    <name evidence="9" type="ORF">DWX20_09185</name>
</gene>
<dbReference type="SMART" id="SM00843">
    <property type="entry name" value="Ftsk_gamma"/>
    <property type="match status" value="1"/>
</dbReference>
<dbReference type="InterPro" id="IPR036388">
    <property type="entry name" value="WH-like_DNA-bd_sf"/>
</dbReference>
<feature type="transmembrane region" description="Helical" evidence="7">
    <location>
        <begin position="85"/>
        <end position="106"/>
    </location>
</feature>
<evidence type="ECO:0000256" key="5">
    <source>
        <dbReference type="PROSITE-ProRule" id="PRU00289"/>
    </source>
</evidence>
<evidence type="ECO:0000256" key="6">
    <source>
        <dbReference type="SAM" id="MobiDB-lite"/>
    </source>
</evidence>
<dbReference type="PANTHER" id="PTHR22683:SF41">
    <property type="entry name" value="DNA TRANSLOCASE FTSK"/>
    <property type="match status" value="1"/>
</dbReference>
<evidence type="ECO:0000256" key="4">
    <source>
        <dbReference type="ARBA" id="ARBA00023125"/>
    </source>
</evidence>
<dbReference type="InterPro" id="IPR003593">
    <property type="entry name" value="AAA+_ATPase"/>
</dbReference>
<evidence type="ECO:0000256" key="3">
    <source>
        <dbReference type="ARBA" id="ARBA00022840"/>
    </source>
</evidence>
<keyword evidence="7" id="KW-0472">Membrane</keyword>
<accession>A0A412PBQ5</accession>
<organism evidence="9 10">
    <name type="scientific">Solobacterium moorei</name>
    <dbReference type="NCBI Taxonomy" id="102148"/>
    <lineage>
        <taxon>Bacteria</taxon>
        <taxon>Bacillati</taxon>
        <taxon>Bacillota</taxon>
        <taxon>Erysipelotrichia</taxon>
        <taxon>Erysipelotrichales</taxon>
        <taxon>Erysipelotrichaceae</taxon>
        <taxon>Solobacterium</taxon>
    </lineage>
</organism>
<dbReference type="SUPFAM" id="SSF46785">
    <property type="entry name" value="Winged helix' DNA-binding domain"/>
    <property type="match status" value="1"/>
</dbReference>
<protein>
    <submittedName>
        <fullName evidence="9">DNA translocase FtsK</fullName>
    </submittedName>
</protein>
<name>A0A412PBQ5_9FIRM</name>
<dbReference type="PROSITE" id="PS50901">
    <property type="entry name" value="FTSK"/>
    <property type="match status" value="1"/>
</dbReference>
<dbReference type="InterPro" id="IPR018541">
    <property type="entry name" value="Ftsk_gamma"/>
</dbReference>
<dbReference type="Gene3D" id="3.40.50.300">
    <property type="entry name" value="P-loop containing nucleotide triphosphate hydrolases"/>
    <property type="match status" value="1"/>
</dbReference>
<keyword evidence="3 5" id="KW-0067">ATP-binding</keyword>
<sequence>MREYVARKTKAQQQAEQNQLIFRVITIVILFAFAILGFTKAGIVGLFIYNLLGYLAGNLYWLVIAMVIIVLLINIIRRKQGEEEISWIPIILLISALLLLEAYVAVPNVTGMDALYDYINHTVDYFMPDSTLKFSGGIYGIFLYAISSMMFNRIGTVLVIIVLFMIAMLLLVDMEVYKRAFRSIIAFFKMPEVEESKRKEEPEEPKEPANLWKMIDKGKEKTGSLFQNIKADGKTESLPVVQEEQPRTARVINRIHPDDPTQEVPIIVLPGETISQKDSVFIDVDDLSDDHARMEEKTTLMQDTVLRQTESSRFTPMTVDTEEEDLSATEEYEAVVEEHPDQESNIYPPSEVPKPRKRTRPYQLPKISLLDPLPPKGSNPENEVAAREKSQLLLQILHNFDIEAQLLNTHIGPSVTQFEIRPDVNVKVSKILGLTDNIKMQLAARDIRIEAPIPGRNAVGIEIPNVKSTPVKMREIINDVGSDKSQPLLFFLGKDLLGRTVTCRLDKMPHMLIAGATGSGKSVCMNSIICSLLLRTKPDEVKMLLIDPKKVEFTPYRNIPHLIGPVINDPNKASNALKVIVRIMDERYNMFAAAGVRNIEVYNNMVEQQGGRPNPDGSPAPKKIPYIVVIIDELADLMAVAGKEVEQSIQRITQLARAAGIHLIVATQRPSVDVITGIIKANIPSRIAFAVSSGMDSRTILDHVGAERLLGYGDMLYMPIGQTGSTRVQGVFVTDDEVQRITSFVSSEASPVYDDSFVQLDGIESGEGGIVTEISDDPLFKEIKEYVIEAQKASTSLLQRRFGIGYNRAARMIDALEEHGIIGPAQGSKPREVYIKE</sequence>
<evidence type="ECO:0000313" key="9">
    <source>
        <dbReference type="EMBL" id="RGT54322.1"/>
    </source>
</evidence>
<evidence type="ECO:0000256" key="2">
    <source>
        <dbReference type="ARBA" id="ARBA00022741"/>
    </source>
</evidence>
<dbReference type="Gene3D" id="3.30.980.40">
    <property type="match status" value="1"/>
</dbReference>
<dbReference type="GO" id="GO:0003677">
    <property type="term" value="F:DNA binding"/>
    <property type="evidence" value="ECO:0007669"/>
    <property type="project" value="UniProtKB-KW"/>
</dbReference>
<feature type="region of interest" description="Disordered" evidence="6">
    <location>
        <begin position="335"/>
        <end position="361"/>
    </location>
</feature>
<dbReference type="Proteomes" id="UP000284731">
    <property type="component" value="Unassembled WGS sequence"/>
</dbReference>
<dbReference type="SMART" id="SM00382">
    <property type="entry name" value="AAA"/>
    <property type="match status" value="1"/>
</dbReference>
<dbReference type="InterPro" id="IPR036390">
    <property type="entry name" value="WH_DNA-bd_sf"/>
</dbReference>
<keyword evidence="7" id="KW-0812">Transmembrane</keyword>
<feature type="transmembrane region" description="Helical" evidence="7">
    <location>
        <begin position="126"/>
        <end position="147"/>
    </location>
</feature>
<dbReference type="AlphaFoldDB" id="A0A412PBQ5"/>
<keyword evidence="7" id="KW-1133">Transmembrane helix</keyword>
<reference evidence="9 10" key="1">
    <citation type="submission" date="2018-08" db="EMBL/GenBank/DDBJ databases">
        <title>A genome reference for cultivated species of the human gut microbiota.</title>
        <authorList>
            <person name="Zou Y."/>
            <person name="Xue W."/>
            <person name="Luo G."/>
        </authorList>
    </citation>
    <scope>NUCLEOTIDE SEQUENCE [LARGE SCALE GENOMIC DNA]</scope>
    <source>
        <strain evidence="9 10">AF18-46</strain>
    </source>
</reference>
<dbReference type="Pfam" id="PF01580">
    <property type="entry name" value="FtsK_SpoIIIE"/>
    <property type="match status" value="1"/>
</dbReference>
<feature type="transmembrane region" description="Helical" evidence="7">
    <location>
        <begin position="154"/>
        <end position="172"/>
    </location>
</feature>
<dbReference type="Pfam" id="PF17854">
    <property type="entry name" value="FtsK_alpha"/>
    <property type="match status" value="1"/>
</dbReference>
<evidence type="ECO:0000313" key="10">
    <source>
        <dbReference type="Proteomes" id="UP000284731"/>
    </source>
</evidence>
<dbReference type="SUPFAM" id="SSF52540">
    <property type="entry name" value="P-loop containing nucleoside triphosphate hydrolases"/>
    <property type="match status" value="1"/>
</dbReference>
<evidence type="ECO:0000256" key="1">
    <source>
        <dbReference type="ARBA" id="ARBA00006474"/>
    </source>
</evidence>
<proteinExistence type="inferred from homology"/>
<comment type="similarity">
    <text evidence="1">Belongs to the FtsK/SpoIIIE/SftA family.</text>
</comment>
<dbReference type="RefSeq" id="WP_118765286.1">
    <property type="nucleotide sequence ID" value="NZ_CABJCF010000004.1"/>
</dbReference>
<feature type="transmembrane region" description="Helical" evidence="7">
    <location>
        <begin position="20"/>
        <end position="39"/>
    </location>
</feature>
<feature type="transmembrane region" description="Helical" evidence="7">
    <location>
        <begin position="51"/>
        <end position="73"/>
    </location>
</feature>
<feature type="binding site" evidence="5">
    <location>
        <begin position="515"/>
        <end position="522"/>
    </location>
    <ligand>
        <name>ATP</name>
        <dbReference type="ChEBI" id="CHEBI:30616"/>
    </ligand>
</feature>
<dbReference type="InterPro" id="IPR050206">
    <property type="entry name" value="FtsK/SpoIIIE/SftA"/>
</dbReference>
<dbReference type="PANTHER" id="PTHR22683">
    <property type="entry name" value="SPORULATION PROTEIN RELATED"/>
    <property type="match status" value="1"/>
</dbReference>
<dbReference type="EMBL" id="QRWX01000004">
    <property type="protein sequence ID" value="RGT54322.1"/>
    <property type="molecule type" value="Genomic_DNA"/>
</dbReference>
<evidence type="ECO:0000259" key="8">
    <source>
        <dbReference type="PROSITE" id="PS50901"/>
    </source>
</evidence>
<dbReference type="GO" id="GO:0016020">
    <property type="term" value="C:membrane"/>
    <property type="evidence" value="ECO:0007669"/>
    <property type="project" value="UniProtKB-SubCell"/>
</dbReference>
<comment type="caution">
    <text evidence="9">The sequence shown here is derived from an EMBL/GenBank/DDBJ whole genome shotgun (WGS) entry which is preliminary data.</text>
</comment>
<dbReference type="CDD" id="cd01127">
    <property type="entry name" value="TrwB_TraG_TraD_VirD4"/>
    <property type="match status" value="1"/>
</dbReference>
<dbReference type="InterPro" id="IPR041027">
    <property type="entry name" value="FtsK_alpha"/>
</dbReference>
<keyword evidence="4" id="KW-0238">DNA-binding</keyword>
<dbReference type="GO" id="GO:0005524">
    <property type="term" value="F:ATP binding"/>
    <property type="evidence" value="ECO:0007669"/>
    <property type="project" value="UniProtKB-UniRule"/>
</dbReference>
<evidence type="ECO:0000256" key="7">
    <source>
        <dbReference type="SAM" id="Phobius"/>
    </source>
</evidence>
<feature type="domain" description="FtsK" evidence="8">
    <location>
        <begin position="485"/>
        <end position="698"/>
    </location>
</feature>